<proteinExistence type="predicted"/>
<comment type="caution">
    <text evidence="2">The sequence shown here is derived from an EMBL/GenBank/DDBJ whole genome shotgun (WGS) entry which is preliminary data.</text>
</comment>
<protein>
    <submittedName>
        <fullName evidence="2">Uncharacterized protein</fullName>
    </submittedName>
</protein>
<dbReference type="EMBL" id="CADEBC010000461">
    <property type="protein sequence ID" value="CAB3231608.1"/>
    <property type="molecule type" value="Genomic_DNA"/>
</dbReference>
<accession>A0A8S0ZFH3</accession>
<dbReference type="Proteomes" id="UP000494106">
    <property type="component" value="Unassembled WGS sequence"/>
</dbReference>
<name>A0A8S0ZFH3_ARCPL</name>
<feature type="region of interest" description="Disordered" evidence="1">
    <location>
        <begin position="75"/>
        <end position="115"/>
    </location>
</feature>
<evidence type="ECO:0000256" key="1">
    <source>
        <dbReference type="SAM" id="MobiDB-lite"/>
    </source>
</evidence>
<gene>
    <name evidence="2" type="ORF">APLA_LOCUS4488</name>
</gene>
<sequence length="115" mass="12675">MRRLGEFVVSLGFGHQGDKRSRMVRGLEKGNKYAEGVQTRHGVPSSTLKNVLGTQIQKPGRVALEEERTRAAKRGFWVERGPRRKWPGGEPDGDGGRDPKTHTGVGTRGGGVQKW</sequence>
<feature type="compositionally biased region" description="Gly residues" evidence="1">
    <location>
        <begin position="106"/>
        <end position="115"/>
    </location>
</feature>
<dbReference type="AlphaFoldDB" id="A0A8S0ZFH3"/>
<reference evidence="2 3" key="1">
    <citation type="submission" date="2020-04" db="EMBL/GenBank/DDBJ databases">
        <authorList>
            <person name="Wallbank WR R."/>
            <person name="Pardo Diaz C."/>
            <person name="Kozak K."/>
            <person name="Martin S."/>
            <person name="Jiggins C."/>
            <person name="Moest M."/>
            <person name="Warren A I."/>
            <person name="Byers J.R.P. K."/>
            <person name="Montejo-Kovacevich G."/>
            <person name="Yen C E."/>
        </authorList>
    </citation>
    <scope>NUCLEOTIDE SEQUENCE [LARGE SCALE GENOMIC DNA]</scope>
</reference>
<organism evidence="2 3">
    <name type="scientific">Arctia plantaginis</name>
    <name type="common">Wood tiger moth</name>
    <name type="synonym">Phalaena plantaginis</name>
    <dbReference type="NCBI Taxonomy" id="874455"/>
    <lineage>
        <taxon>Eukaryota</taxon>
        <taxon>Metazoa</taxon>
        <taxon>Ecdysozoa</taxon>
        <taxon>Arthropoda</taxon>
        <taxon>Hexapoda</taxon>
        <taxon>Insecta</taxon>
        <taxon>Pterygota</taxon>
        <taxon>Neoptera</taxon>
        <taxon>Endopterygota</taxon>
        <taxon>Lepidoptera</taxon>
        <taxon>Glossata</taxon>
        <taxon>Ditrysia</taxon>
        <taxon>Noctuoidea</taxon>
        <taxon>Erebidae</taxon>
        <taxon>Arctiinae</taxon>
        <taxon>Arctia</taxon>
    </lineage>
</organism>
<keyword evidence="3" id="KW-1185">Reference proteome</keyword>
<evidence type="ECO:0000313" key="2">
    <source>
        <dbReference type="EMBL" id="CAB3231608.1"/>
    </source>
</evidence>
<evidence type="ECO:0000313" key="3">
    <source>
        <dbReference type="Proteomes" id="UP000494106"/>
    </source>
</evidence>